<dbReference type="SUPFAM" id="SSF57716">
    <property type="entry name" value="Glucocorticoid receptor-like (DNA-binding domain)"/>
    <property type="match status" value="1"/>
</dbReference>
<evidence type="ECO:0000256" key="1">
    <source>
        <dbReference type="ARBA" id="ARBA00001668"/>
    </source>
</evidence>
<dbReference type="InterPro" id="IPR035937">
    <property type="entry name" value="FPG_N"/>
</dbReference>
<comment type="catalytic activity">
    <reaction evidence="15">
        <text>2'-deoxyribonucleotide-(2'-deoxyribose 5'-phosphate)-2'-deoxyribonucleotide-DNA = a 3'-end 2'-deoxyribonucleotide-(2,3-dehydro-2,3-deoxyribose 5'-phosphate)-DNA + a 5'-end 5'-phospho-2'-deoxyribonucleoside-DNA + H(+)</text>
        <dbReference type="Rhea" id="RHEA:66592"/>
        <dbReference type="Rhea" id="RHEA-COMP:13180"/>
        <dbReference type="Rhea" id="RHEA-COMP:16897"/>
        <dbReference type="Rhea" id="RHEA-COMP:17067"/>
        <dbReference type="ChEBI" id="CHEBI:15378"/>
        <dbReference type="ChEBI" id="CHEBI:136412"/>
        <dbReference type="ChEBI" id="CHEBI:157695"/>
        <dbReference type="ChEBI" id="CHEBI:167181"/>
        <dbReference type="EC" id="4.2.99.18"/>
    </reaction>
</comment>
<evidence type="ECO:0000256" key="5">
    <source>
        <dbReference type="ARBA" id="ARBA00022723"/>
    </source>
</evidence>
<evidence type="ECO:0000256" key="15">
    <source>
        <dbReference type="ARBA" id="ARBA00044632"/>
    </source>
</evidence>
<sequence>MPELPEVEVTKRALSPHIEGSAIEKLDIRETRLRWPIRVDLLKKIEHKTVTSISRRGKYILINTSSGTAMIHLGMSGSISIFDQYIPPKKHDHFDIYLTNKKIIRFNDPRRFGCFIWAGKHPEKHKLIGHLGLEPLEKEFRGEYLYQLSRRRKTNIKAFIMNASVVVGVGNIYANESLFLSGIHPKRRANNIGKKRYQNLAHSIKSTLTQSIEMGGTTLRNFSFTYGKEKIGYFKQSLFIYGRDGEECKSCGSVIKRITLSGRGTFYCGKCQR</sequence>
<dbReference type="Pfam" id="PF06827">
    <property type="entry name" value="zf-FPG_IleRS"/>
    <property type="match status" value="1"/>
</dbReference>
<organism evidence="18">
    <name type="scientific">marine metagenome</name>
    <dbReference type="NCBI Taxonomy" id="408172"/>
    <lineage>
        <taxon>unclassified sequences</taxon>
        <taxon>metagenomes</taxon>
        <taxon>ecological metagenomes</taxon>
    </lineage>
</organism>
<keyword evidence="14" id="KW-0326">Glycosidase</keyword>
<evidence type="ECO:0000256" key="7">
    <source>
        <dbReference type="ARBA" id="ARBA00022771"/>
    </source>
</evidence>
<dbReference type="FunFam" id="3.20.190.10:FF:000001">
    <property type="entry name" value="Formamidopyrimidine-DNA glycosylase"/>
    <property type="match status" value="1"/>
</dbReference>
<evidence type="ECO:0000256" key="3">
    <source>
        <dbReference type="ARBA" id="ARBA00009409"/>
    </source>
</evidence>
<dbReference type="PROSITE" id="PS01242">
    <property type="entry name" value="ZF_FPG_1"/>
    <property type="match status" value="1"/>
</dbReference>
<dbReference type="EMBL" id="UINC01041065">
    <property type="protein sequence ID" value="SVB41819.1"/>
    <property type="molecule type" value="Genomic_DNA"/>
</dbReference>
<dbReference type="InterPro" id="IPR010979">
    <property type="entry name" value="Ribosomal_uS13-like_H2TH"/>
</dbReference>
<dbReference type="PANTHER" id="PTHR22993:SF9">
    <property type="entry name" value="FORMAMIDOPYRIMIDINE-DNA GLYCOSYLASE"/>
    <property type="match status" value="1"/>
</dbReference>
<dbReference type="HAMAP" id="MF_00103">
    <property type="entry name" value="Fapy_DNA_glycosyl"/>
    <property type="match status" value="1"/>
</dbReference>
<dbReference type="InterPro" id="IPR015886">
    <property type="entry name" value="H2TH_FPG"/>
</dbReference>
<dbReference type="PANTHER" id="PTHR22993">
    <property type="entry name" value="FORMAMIDOPYRIMIDINE-DNA GLYCOSYLASE"/>
    <property type="match status" value="1"/>
</dbReference>
<keyword evidence="12" id="KW-0456">Lyase</keyword>
<keyword evidence="9" id="KW-0862">Zinc</keyword>
<gene>
    <name evidence="18" type="ORF">METZ01_LOCUS194673</name>
</gene>
<name>A0A382DUH8_9ZZZZ</name>
<evidence type="ECO:0000256" key="14">
    <source>
        <dbReference type="ARBA" id="ARBA00023295"/>
    </source>
</evidence>
<evidence type="ECO:0000256" key="8">
    <source>
        <dbReference type="ARBA" id="ARBA00022801"/>
    </source>
</evidence>
<dbReference type="InterPro" id="IPR012319">
    <property type="entry name" value="FPG_cat"/>
</dbReference>
<dbReference type="FunFam" id="1.10.8.50:FF:000003">
    <property type="entry name" value="Formamidopyrimidine-DNA glycosylase"/>
    <property type="match status" value="1"/>
</dbReference>
<protein>
    <recommendedName>
        <fullName evidence="19">Formamidopyrimidine-DNA glycosylase catalytic domain-containing protein</fullName>
    </recommendedName>
</protein>
<evidence type="ECO:0000313" key="18">
    <source>
        <dbReference type="EMBL" id="SVB41819.1"/>
    </source>
</evidence>
<dbReference type="Gene3D" id="1.10.8.50">
    <property type="match status" value="1"/>
</dbReference>
<feature type="domain" description="Formamidopyrimidine-DNA glycosylase catalytic" evidence="17">
    <location>
        <begin position="2"/>
        <end position="113"/>
    </location>
</feature>
<dbReference type="Gene3D" id="3.20.190.10">
    <property type="entry name" value="MutM-like, N-terminal"/>
    <property type="match status" value="1"/>
</dbReference>
<dbReference type="PROSITE" id="PS51066">
    <property type="entry name" value="ZF_FPG_2"/>
    <property type="match status" value="1"/>
</dbReference>
<keyword evidence="5" id="KW-0479">Metal-binding</keyword>
<evidence type="ECO:0000256" key="4">
    <source>
        <dbReference type="ARBA" id="ARBA00011245"/>
    </source>
</evidence>
<evidence type="ECO:0008006" key="19">
    <source>
        <dbReference type="Google" id="ProtNLM"/>
    </source>
</evidence>
<dbReference type="GO" id="GO:0006284">
    <property type="term" value="P:base-excision repair"/>
    <property type="evidence" value="ECO:0007669"/>
    <property type="project" value="InterPro"/>
</dbReference>
<dbReference type="SMART" id="SM01232">
    <property type="entry name" value="H2TH"/>
    <property type="match status" value="1"/>
</dbReference>
<comment type="catalytic activity">
    <reaction evidence="1">
        <text>Hydrolysis of DNA containing ring-opened 7-methylguanine residues, releasing 2,6-diamino-4-hydroxy-5-(N-methyl)formamidopyrimidine.</text>
        <dbReference type="EC" id="3.2.2.23"/>
    </reaction>
</comment>
<dbReference type="NCBIfam" id="TIGR00577">
    <property type="entry name" value="fpg"/>
    <property type="match status" value="1"/>
</dbReference>
<evidence type="ECO:0000256" key="9">
    <source>
        <dbReference type="ARBA" id="ARBA00022833"/>
    </source>
</evidence>
<dbReference type="InterPro" id="IPR020629">
    <property type="entry name" value="FPG_Glyclase"/>
</dbReference>
<evidence type="ECO:0000256" key="11">
    <source>
        <dbReference type="ARBA" id="ARBA00023204"/>
    </source>
</evidence>
<dbReference type="NCBIfam" id="NF002211">
    <property type="entry name" value="PRK01103.1"/>
    <property type="match status" value="1"/>
</dbReference>
<proteinExistence type="inferred from homology"/>
<dbReference type="InterPro" id="IPR010663">
    <property type="entry name" value="Znf_FPG/IleRS"/>
</dbReference>
<keyword evidence="6" id="KW-0227">DNA damage</keyword>
<dbReference type="AlphaFoldDB" id="A0A382DUH8"/>
<keyword evidence="13" id="KW-0511">Multifunctional enzyme</keyword>
<dbReference type="GO" id="GO:0008270">
    <property type="term" value="F:zinc ion binding"/>
    <property type="evidence" value="ECO:0007669"/>
    <property type="project" value="UniProtKB-KW"/>
</dbReference>
<comment type="subunit">
    <text evidence="4">Monomer.</text>
</comment>
<reference evidence="18" key="1">
    <citation type="submission" date="2018-05" db="EMBL/GenBank/DDBJ databases">
        <authorList>
            <person name="Lanie J.A."/>
            <person name="Ng W.-L."/>
            <person name="Kazmierczak K.M."/>
            <person name="Andrzejewski T.M."/>
            <person name="Davidsen T.M."/>
            <person name="Wayne K.J."/>
            <person name="Tettelin H."/>
            <person name="Glass J.I."/>
            <person name="Rusch D."/>
            <person name="Podicherti R."/>
            <person name="Tsui H.-C.T."/>
            <person name="Winkler M.E."/>
        </authorList>
    </citation>
    <scope>NUCLEOTIDE SEQUENCE</scope>
</reference>
<dbReference type="Pfam" id="PF01149">
    <property type="entry name" value="Fapy_DNA_glyco"/>
    <property type="match status" value="1"/>
</dbReference>
<dbReference type="CDD" id="cd08966">
    <property type="entry name" value="EcFpg-like_N"/>
    <property type="match status" value="1"/>
</dbReference>
<dbReference type="Pfam" id="PF06831">
    <property type="entry name" value="H2TH"/>
    <property type="match status" value="1"/>
</dbReference>
<dbReference type="SUPFAM" id="SSF81624">
    <property type="entry name" value="N-terminal domain of MutM-like DNA repair proteins"/>
    <property type="match status" value="1"/>
</dbReference>
<keyword evidence="10" id="KW-0238">DNA-binding</keyword>
<evidence type="ECO:0000256" key="10">
    <source>
        <dbReference type="ARBA" id="ARBA00023125"/>
    </source>
</evidence>
<keyword evidence="8" id="KW-0378">Hydrolase</keyword>
<dbReference type="InterPro" id="IPR000214">
    <property type="entry name" value="Znf_DNA_glyclase/AP_lyase"/>
</dbReference>
<dbReference type="GO" id="GO:0140078">
    <property type="term" value="F:class I DNA-(apurinic or apyrimidinic site) endonuclease activity"/>
    <property type="evidence" value="ECO:0007669"/>
    <property type="project" value="UniProtKB-EC"/>
</dbReference>
<comment type="similarity">
    <text evidence="3">Belongs to the FPG family.</text>
</comment>
<comment type="cofactor">
    <cofactor evidence="2">
        <name>Zn(2+)</name>
        <dbReference type="ChEBI" id="CHEBI:29105"/>
    </cofactor>
</comment>
<feature type="domain" description="FPG-type" evidence="16">
    <location>
        <begin position="239"/>
        <end position="273"/>
    </location>
</feature>
<evidence type="ECO:0000256" key="13">
    <source>
        <dbReference type="ARBA" id="ARBA00023268"/>
    </source>
</evidence>
<dbReference type="InterPro" id="IPR015887">
    <property type="entry name" value="DNA_glyclase_Znf_dom_DNA_BS"/>
</dbReference>
<dbReference type="GO" id="GO:0003684">
    <property type="term" value="F:damaged DNA binding"/>
    <property type="evidence" value="ECO:0007669"/>
    <property type="project" value="InterPro"/>
</dbReference>
<keyword evidence="7" id="KW-0863">Zinc-finger</keyword>
<dbReference type="GO" id="GO:0034039">
    <property type="term" value="F:8-oxo-7,8-dihydroguanine DNA N-glycosylase activity"/>
    <property type="evidence" value="ECO:0007669"/>
    <property type="project" value="TreeGrafter"/>
</dbReference>
<dbReference type="SMART" id="SM00898">
    <property type="entry name" value="Fapy_DNA_glyco"/>
    <property type="match status" value="1"/>
</dbReference>
<evidence type="ECO:0000256" key="2">
    <source>
        <dbReference type="ARBA" id="ARBA00001947"/>
    </source>
</evidence>
<evidence type="ECO:0000256" key="12">
    <source>
        <dbReference type="ARBA" id="ARBA00023239"/>
    </source>
</evidence>
<dbReference type="PROSITE" id="PS51068">
    <property type="entry name" value="FPG_CAT"/>
    <property type="match status" value="1"/>
</dbReference>
<accession>A0A382DUH8</accession>
<evidence type="ECO:0000256" key="6">
    <source>
        <dbReference type="ARBA" id="ARBA00022763"/>
    </source>
</evidence>
<dbReference type="SUPFAM" id="SSF46946">
    <property type="entry name" value="S13-like H2TH domain"/>
    <property type="match status" value="1"/>
</dbReference>
<evidence type="ECO:0000259" key="16">
    <source>
        <dbReference type="PROSITE" id="PS51066"/>
    </source>
</evidence>
<keyword evidence="11" id="KW-0234">DNA repair</keyword>
<evidence type="ECO:0000259" key="17">
    <source>
        <dbReference type="PROSITE" id="PS51068"/>
    </source>
</evidence>